<evidence type="ECO:0000313" key="6">
    <source>
        <dbReference type="Proteomes" id="UP000265427"/>
    </source>
</evidence>
<dbReference type="Proteomes" id="UP000265427">
    <property type="component" value="Unassembled WGS sequence"/>
</dbReference>
<dbReference type="InterPro" id="IPR019389">
    <property type="entry name" value="Selenoprotein_T"/>
</dbReference>
<evidence type="ECO:0000256" key="1">
    <source>
        <dbReference type="SAM" id="Phobius"/>
    </source>
</evidence>
<evidence type="ECO:0000313" key="8">
    <source>
        <dbReference type="Proteomes" id="UP000266239"/>
    </source>
</evidence>
<keyword evidence="1" id="KW-0472">Membrane</keyword>
<reference evidence="5 9" key="1">
    <citation type="submission" date="2018-07" db="EMBL/GenBank/DDBJ databases">
        <title>Annotation of Aphanomyces astaci genome assembly.</title>
        <authorList>
            <person name="Studholme D.J."/>
        </authorList>
    </citation>
    <scope>NUCLEOTIDE SEQUENCE [LARGE SCALE GENOMIC DNA]</scope>
    <source>
        <strain evidence="5">Pc</strain>
    </source>
</reference>
<evidence type="ECO:0000313" key="4">
    <source>
        <dbReference type="EMBL" id="RHY60973.1"/>
    </source>
</evidence>
<dbReference type="EMBL" id="QUTC01004994">
    <property type="protein sequence ID" value="RHY60973.1"/>
    <property type="molecule type" value="Genomic_DNA"/>
</dbReference>
<keyword evidence="9" id="KW-1185">Reference proteome</keyword>
<protein>
    <submittedName>
        <fullName evidence="2">Uncharacterized protein</fullName>
    </submittedName>
</protein>
<dbReference type="GO" id="GO:0004791">
    <property type="term" value="F:thioredoxin-disulfide reductase (NADPH) activity"/>
    <property type="evidence" value="ECO:0007669"/>
    <property type="project" value="TreeGrafter"/>
</dbReference>
<name>A0A397AD11_APHAT</name>
<keyword evidence="1" id="KW-1133">Transmembrane helix</keyword>
<dbReference type="GO" id="GO:0045454">
    <property type="term" value="P:cell redox homeostasis"/>
    <property type="evidence" value="ECO:0007669"/>
    <property type="project" value="TreeGrafter"/>
</dbReference>
<dbReference type="EMBL" id="MZMZ02002078">
    <property type="protein sequence ID" value="RQM27382.1"/>
    <property type="molecule type" value="Genomic_DNA"/>
</dbReference>
<proteinExistence type="predicted"/>
<dbReference type="VEuPathDB" id="FungiDB:H257_00113"/>
<dbReference type="Proteomes" id="UP000266239">
    <property type="component" value="Unassembled WGS sequence"/>
</dbReference>
<dbReference type="GO" id="GO:0005789">
    <property type="term" value="C:endoplasmic reticulum membrane"/>
    <property type="evidence" value="ECO:0007669"/>
    <property type="project" value="TreeGrafter"/>
</dbReference>
<dbReference type="AlphaFoldDB" id="A0A397AD11"/>
<evidence type="ECO:0000313" key="2">
    <source>
        <dbReference type="EMBL" id="RHY04184.1"/>
    </source>
</evidence>
<accession>A0A397AD11</accession>
<dbReference type="Proteomes" id="UP000284702">
    <property type="component" value="Unassembled WGS sequence"/>
</dbReference>
<evidence type="ECO:0000313" key="3">
    <source>
        <dbReference type="EMBL" id="RHY04480.1"/>
    </source>
</evidence>
<reference evidence="6 7" key="2">
    <citation type="submission" date="2018-08" db="EMBL/GenBank/DDBJ databases">
        <title>Aphanomyces genome sequencing and annotation.</title>
        <authorList>
            <person name="Minardi D."/>
            <person name="Oidtmann B."/>
            <person name="Van Der Giezen M."/>
            <person name="Studholme D.J."/>
        </authorList>
    </citation>
    <scope>NUCLEOTIDE SEQUENCE [LARGE SCALE GENOMIC DNA]</scope>
    <source>
        <strain evidence="3 6">Kv</strain>
        <strain evidence="4 7">SA</strain>
        <strain evidence="2 8">Yx</strain>
    </source>
</reference>
<evidence type="ECO:0000313" key="9">
    <source>
        <dbReference type="Proteomes" id="UP000284702"/>
    </source>
</evidence>
<gene>
    <name evidence="5" type="ORF">B5M09_006494</name>
    <name evidence="2" type="ORF">DYB25_002026</name>
    <name evidence="3" type="ORF">DYB36_007724</name>
    <name evidence="4" type="ORF">DYB38_003399</name>
</gene>
<dbReference type="EMBL" id="QUTA01008278">
    <property type="protein sequence ID" value="RHY04184.1"/>
    <property type="molecule type" value="Genomic_DNA"/>
</dbReference>
<dbReference type="EMBL" id="QUSZ01006814">
    <property type="protein sequence ID" value="RHY04480.1"/>
    <property type="molecule type" value="Genomic_DNA"/>
</dbReference>
<organism evidence="2 8">
    <name type="scientific">Aphanomyces astaci</name>
    <name type="common">Crayfish plague agent</name>
    <dbReference type="NCBI Taxonomy" id="112090"/>
    <lineage>
        <taxon>Eukaryota</taxon>
        <taxon>Sar</taxon>
        <taxon>Stramenopiles</taxon>
        <taxon>Oomycota</taxon>
        <taxon>Saprolegniomycetes</taxon>
        <taxon>Saprolegniales</taxon>
        <taxon>Verrucalvaceae</taxon>
        <taxon>Aphanomyces</taxon>
    </lineage>
</organism>
<keyword evidence="1" id="KW-0812">Transmembrane</keyword>
<feature type="transmembrane region" description="Helical" evidence="1">
    <location>
        <begin position="65"/>
        <end position="83"/>
    </location>
</feature>
<sequence>MSTKKRRGGDALKKSTKNDDKIRVEYDKVVYTTAYKEIAATIKHDYPSIECRGKAYPLRGHKQQWIYLLYVIQFTLAILVTFAEDLVKRYEIPVDDRWLDLLRKNRYYLIPGIIMLSPVRQLLANSGAFEVYLNGTYYIQNRRLCHVLSRRFVDLLGVGHTTTPDRGGAM</sequence>
<evidence type="ECO:0000313" key="5">
    <source>
        <dbReference type="EMBL" id="RQM27382.1"/>
    </source>
</evidence>
<dbReference type="Proteomes" id="UP000265716">
    <property type="component" value="Unassembled WGS sequence"/>
</dbReference>
<evidence type="ECO:0000313" key="7">
    <source>
        <dbReference type="Proteomes" id="UP000265716"/>
    </source>
</evidence>
<comment type="caution">
    <text evidence="2">The sequence shown here is derived from an EMBL/GenBank/DDBJ whole genome shotgun (WGS) entry which is preliminary data.</text>
</comment>
<dbReference type="PANTHER" id="PTHR13544">
    <property type="entry name" value="SELENOPROTEIN T"/>
    <property type="match status" value="1"/>
</dbReference>
<dbReference type="PANTHER" id="PTHR13544:SF0">
    <property type="entry name" value="THIOREDOXIN REDUCTASE-LIKE SELENOPROTEIN T"/>
    <property type="match status" value="1"/>
</dbReference>